<sequence length="338" mass="37377">MKRFVLGAIAALMAGGAQAQGTAPTTEWRFHNSYAPTRIESQHARELAADLRTRTNGRFVLNVFEGNAMNLRDADALRTMQGGTPEISFIWPPFLGRDDAAMSSILVFGLIRNAQELNRIMPALQQSLNEGVRRWNIEPVGYMQLGLLDAAIFCRSPVRSLDELRRVKLRVGSREQVETFRTLGVAAQIVPQQELYSAMQTGVVDCALYPPRIVHTISLQEVAKHATSTGFAFPPTPYIILAHQGRFRALSAENRTALQQATAAMEQRSARFEQDAADDEASRVRLRDAGVTFHPTFSEAEQQAIRTAALNTWDTLMKEAGGQGPAWRARIQSALTGN</sequence>
<evidence type="ECO:0000313" key="4">
    <source>
        <dbReference type="Proteomes" id="UP000199473"/>
    </source>
</evidence>
<dbReference type="RefSeq" id="WP_175533863.1">
    <property type="nucleotide sequence ID" value="NZ_FOSQ01000003.1"/>
</dbReference>
<feature type="chain" id="PRO_5011727763" evidence="2">
    <location>
        <begin position="20"/>
        <end position="338"/>
    </location>
</feature>
<organism evidence="3 4">
    <name type="scientific">Falsiroseomonas stagni DSM 19981</name>
    <dbReference type="NCBI Taxonomy" id="1123062"/>
    <lineage>
        <taxon>Bacteria</taxon>
        <taxon>Pseudomonadati</taxon>
        <taxon>Pseudomonadota</taxon>
        <taxon>Alphaproteobacteria</taxon>
        <taxon>Acetobacterales</taxon>
        <taxon>Roseomonadaceae</taxon>
        <taxon>Falsiroseomonas</taxon>
    </lineage>
</organism>
<dbReference type="STRING" id="1123062.SAMN02745775_10374"/>
<dbReference type="Pfam" id="PF03480">
    <property type="entry name" value="DctP"/>
    <property type="match status" value="1"/>
</dbReference>
<dbReference type="PANTHER" id="PTHR33376">
    <property type="match status" value="1"/>
</dbReference>
<dbReference type="AlphaFoldDB" id="A0A1I4A2N4"/>
<dbReference type="Proteomes" id="UP000199473">
    <property type="component" value="Unassembled WGS sequence"/>
</dbReference>
<dbReference type="NCBIfam" id="NF037995">
    <property type="entry name" value="TRAP_S1"/>
    <property type="match status" value="1"/>
</dbReference>
<dbReference type="PANTHER" id="PTHR33376:SF5">
    <property type="entry name" value="EXTRACYTOPLASMIC SOLUTE RECEPTOR PROTEIN"/>
    <property type="match status" value="1"/>
</dbReference>
<evidence type="ECO:0000256" key="1">
    <source>
        <dbReference type="ARBA" id="ARBA00022729"/>
    </source>
</evidence>
<proteinExistence type="predicted"/>
<evidence type="ECO:0000313" key="3">
    <source>
        <dbReference type="EMBL" id="SFK50367.1"/>
    </source>
</evidence>
<evidence type="ECO:0000256" key="2">
    <source>
        <dbReference type="SAM" id="SignalP"/>
    </source>
</evidence>
<reference evidence="3 4" key="1">
    <citation type="submission" date="2016-10" db="EMBL/GenBank/DDBJ databases">
        <authorList>
            <person name="de Groot N.N."/>
        </authorList>
    </citation>
    <scope>NUCLEOTIDE SEQUENCE [LARGE SCALE GENOMIC DNA]</scope>
    <source>
        <strain evidence="3 4">DSM 19981</strain>
    </source>
</reference>
<dbReference type="GO" id="GO:0055085">
    <property type="term" value="P:transmembrane transport"/>
    <property type="evidence" value="ECO:0007669"/>
    <property type="project" value="InterPro"/>
</dbReference>
<keyword evidence="1 2" id="KW-0732">Signal</keyword>
<dbReference type="InterPro" id="IPR018389">
    <property type="entry name" value="DctP_fam"/>
</dbReference>
<protein>
    <submittedName>
        <fullName evidence="3">TRAP-type C4-dicarboxylate transport system, substrate-binding protein</fullName>
    </submittedName>
</protein>
<dbReference type="EMBL" id="FOSQ01000003">
    <property type="protein sequence ID" value="SFK50367.1"/>
    <property type="molecule type" value="Genomic_DNA"/>
</dbReference>
<dbReference type="InterPro" id="IPR038404">
    <property type="entry name" value="TRAP_DctP_sf"/>
</dbReference>
<keyword evidence="4" id="KW-1185">Reference proteome</keyword>
<feature type="signal peptide" evidence="2">
    <location>
        <begin position="1"/>
        <end position="19"/>
    </location>
</feature>
<name>A0A1I4A2N4_9PROT</name>
<gene>
    <name evidence="3" type="ORF">SAMN02745775_10374</name>
</gene>
<dbReference type="Gene3D" id="3.40.190.170">
    <property type="entry name" value="Bacterial extracellular solute-binding protein, family 7"/>
    <property type="match status" value="1"/>
</dbReference>
<accession>A0A1I4A2N4</accession>